<keyword evidence="11" id="KW-0460">Magnesium</keyword>
<dbReference type="SUPFAM" id="SSF53784">
    <property type="entry name" value="Phosphofructokinase"/>
    <property type="match status" value="1"/>
</dbReference>
<evidence type="ECO:0000256" key="3">
    <source>
        <dbReference type="ARBA" id="ARBA00004679"/>
    </source>
</evidence>
<dbReference type="GO" id="GO:0048029">
    <property type="term" value="F:monosaccharide binding"/>
    <property type="evidence" value="ECO:0007669"/>
    <property type="project" value="TreeGrafter"/>
</dbReference>
<evidence type="ECO:0000256" key="4">
    <source>
        <dbReference type="ARBA" id="ARBA00012055"/>
    </source>
</evidence>
<comment type="subcellular location">
    <subcellularLocation>
        <location evidence="2">Cytoplasm</location>
    </subcellularLocation>
</comment>
<dbReference type="GO" id="GO:0006002">
    <property type="term" value="P:fructose 6-phosphate metabolic process"/>
    <property type="evidence" value="ECO:0007669"/>
    <property type="project" value="InterPro"/>
</dbReference>
<keyword evidence="9" id="KW-0418">Kinase</keyword>
<dbReference type="GO" id="GO:0070095">
    <property type="term" value="F:fructose-6-phosphate binding"/>
    <property type="evidence" value="ECO:0007669"/>
    <property type="project" value="TreeGrafter"/>
</dbReference>
<proteinExistence type="predicted"/>
<dbReference type="GO" id="GO:0005739">
    <property type="term" value="C:mitochondrion"/>
    <property type="evidence" value="ECO:0007669"/>
    <property type="project" value="TreeGrafter"/>
</dbReference>
<keyword evidence="10" id="KW-0067">ATP-binding</keyword>
<evidence type="ECO:0000256" key="9">
    <source>
        <dbReference type="ARBA" id="ARBA00022777"/>
    </source>
</evidence>
<dbReference type="Gene3D" id="3.40.50.450">
    <property type="match status" value="1"/>
</dbReference>
<evidence type="ECO:0000256" key="13">
    <source>
        <dbReference type="ARBA" id="ARBA00048070"/>
    </source>
</evidence>
<dbReference type="EC" id="2.7.1.11" evidence="4"/>
<dbReference type="PANTHER" id="PTHR13697">
    <property type="entry name" value="PHOSPHOFRUCTOKINASE"/>
    <property type="match status" value="1"/>
</dbReference>
<evidence type="ECO:0000259" key="14">
    <source>
        <dbReference type="Pfam" id="PF00365"/>
    </source>
</evidence>
<evidence type="ECO:0000256" key="10">
    <source>
        <dbReference type="ARBA" id="ARBA00022840"/>
    </source>
</evidence>
<evidence type="ECO:0000256" key="5">
    <source>
        <dbReference type="ARBA" id="ARBA00022490"/>
    </source>
</evidence>
<dbReference type="PANTHER" id="PTHR13697:SF4">
    <property type="entry name" value="ATP-DEPENDENT 6-PHOSPHOFRUCTOKINASE"/>
    <property type="match status" value="1"/>
</dbReference>
<evidence type="ECO:0000256" key="8">
    <source>
        <dbReference type="ARBA" id="ARBA00022741"/>
    </source>
</evidence>
<keyword evidence="7" id="KW-0479">Metal-binding</keyword>
<dbReference type="InterPro" id="IPR035966">
    <property type="entry name" value="PKF_sf"/>
</dbReference>
<dbReference type="EMBL" id="WIUZ02000002">
    <property type="protein sequence ID" value="KAF9790837.1"/>
    <property type="molecule type" value="Genomic_DNA"/>
</dbReference>
<dbReference type="Proteomes" id="UP000736335">
    <property type="component" value="Unassembled WGS sequence"/>
</dbReference>
<protein>
    <recommendedName>
        <fullName evidence="4">6-phosphofructokinase</fullName>
        <ecNumber evidence="4">2.7.1.11</ecNumber>
    </recommendedName>
</protein>
<dbReference type="InterPro" id="IPR000023">
    <property type="entry name" value="Phosphofructokinase_dom"/>
</dbReference>
<dbReference type="GO" id="GO:0046872">
    <property type="term" value="F:metal ion binding"/>
    <property type="evidence" value="ECO:0007669"/>
    <property type="project" value="UniProtKB-KW"/>
</dbReference>
<dbReference type="OrthoDB" id="537915at2759"/>
<reference evidence="15" key="2">
    <citation type="submission" date="2020-11" db="EMBL/GenBank/DDBJ databases">
        <authorList>
            <consortium name="DOE Joint Genome Institute"/>
            <person name="Kuo A."/>
            <person name="Miyauchi S."/>
            <person name="Kiss E."/>
            <person name="Drula E."/>
            <person name="Kohler A."/>
            <person name="Sanchez-Garcia M."/>
            <person name="Andreopoulos B."/>
            <person name="Barry K.W."/>
            <person name="Bonito G."/>
            <person name="Buee M."/>
            <person name="Carver A."/>
            <person name="Chen C."/>
            <person name="Cichocki N."/>
            <person name="Clum A."/>
            <person name="Culley D."/>
            <person name="Crous P.W."/>
            <person name="Fauchery L."/>
            <person name="Girlanda M."/>
            <person name="Hayes R."/>
            <person name="Keri Z."/>
            <person name="Labutti K."/>
            <person name="Lipzen A."/>
            <person name="Lombard V."/>
            <person name="Magnuson J."/>
            <person name="Maillard F."/>
            <person name="Morin E."/>
            <person name="Murat C."/>
            <person name="Nolan M."/>
            <person name="Ohm R."/>
            <person name="Pangilinan J."/>
            <person name="Pereira M."/>
            <person name="Perotto S."/>
            <person name="Peter M."/>
            <person name="Riley R."/>
            <person name="Sitrit Y."/>
            <person name="Stielow B."/>
            <person name="Szollosi G."/>
            <person name="Zifcakova L."/>
            <person name="Stursova M."/>
            <person name="Spatafora J.W."/>
            <person name="Tedersoo L."/>
            <person name="Vaario L.-M."/>
            <person name="Yamada A."/>
            <person name="Yan M."/>
            <person name="Wang P."/>
            <person name="Xu J."/>
            <person name="Bruns T."/>
            <person name="Baldrian P."/>
            <person name="Vilgalys R."/>
            <person name="Henrissat B."/>
            <person name="Grigoriev I.V."/>
            <person name="Hibbett D."/>
            <person name="Nagy L.G."/>
            <person name="Martin F.M."/>
        </authorList>
    </citation>
    <scope>NUCLEOTIDE SEQUENCE</scope>
    <source>
        <strain evidence="15">UH-Tt-Lm1</strain>
    </source>
</reference>
<name>A0A9P6LBL5_9AGAM</name>
<reference evidence="15" key="1">
    <citation type="journal article" date="2020" name="Nat. Commun.">
        <title>Large-scale genome sequencing of mycorrhizal fungi provides insights into the early evolution of symbiotic traits.</title>
        <authorList>
            <person name="Miyauchi S."/>
            <person name="Kiss E."/>
            <person name="Kuo A."/>
            <person name="Drula E."/>
            <person name="Kohler A."/>
            <person name="Sanchez-Garcia M."/>
            <person name="Morin E."/>
            <person name="Andreopoulos B."/>
            <person name="Barry K.W."/>
            <person name="Bonito G."/>
            <person name="Buee M."/>
            <person name="Carver A."/>
            <person name="Chen C."/>
            <person name="Cichocki N."/>
            <person name="Clum A."/>
            <person name="Culley D."/>
            <person name="Crous P.W."/>
            <person name="Fauchery L."/>
            <person name="Girlanda M."/>
            <person name="Hayes R.D."/>
            <person name="Keri Z."/>
            <person name="LaButti K."/>
            <person name="Lipzen A."/>
            <person name="Lombard V."/>
            <person name="Magnuson J."/>
            <person name="Maillard F."/>
            <person name="Murat C."/>
            <person name="Nolan M."/>
            <person name="Ohm R.A."/>
            <person name="Pangilinan J."/>
            <person name="Pereira M.F."/>
            <person name="Perotto S."/>
            <person name="Peter M."/>
            <person name="Pfister S."/>
            <person name="Riley R."/>
            <person name="Sitrit Y."/>
            <person name="Stielow J.B."/>
            <person name="Szollosi G."/>
            <person name="Zifcakova L."/>
            <person name="Stursova M."/>
            <person name="Spatafora J.W."/>
            <person name="Tedersoo L."/>
            <person name="Vaario L.M."/>
            <person name="Yamada A."/>
            <person name="Yan M."/>
            <person name="Wang P."/>
            <person name="Xu J."/>
            <person name="Bruns T."/>
            <person name="Baldrian P."/>
            <person name="Vilgalys R."/>
            <person name="Dunand C."/>
            <person name="Henrissat B."/>
            <person name="Grigoriev I.V."/>
            <person name="Hibbett D."/>
            <person name="Nagy L.G."/>
            <person name="Martin F.M."/>
        </authorList>
    </citation>
    <scope>NUCLEOTIDE SEQUENCE</scope>
    <source>
        <strain evidence="15">UH-Tt-Lm1</strain>
    </source>
</reference>
<dbReference type="GO" id="GO:0030388">
    <property type="term" value="P:fructose 1,6-bisphosphate metabolic process"/>
    <property type="evidence" value="ECO:0007669"/>
    <property type="project" value="TreeGrafter"/>
</dbReference>
<keyword evidence="12" id="KW-0324">Glycolysis</keyword>
<feature type="domain" description="Phosphofructokinase" evidence="14">
    <location>
        <begin position="2"/>
        <end position="52"/>
    </location>
</feature>
<keyword evidence="6" id="KW-0808">Transferase</keyword>
<evidence type="ECO:0000313" key="15">
    <source>
        <dbReference type="EMBL" id="KAF9790837.1"/>
    </source>
</evidence>
<dbReference type="GO" id="GO:0061621">
    <property type="term" value="P:canonical glycolysis"/>
    <property type="evidence" value="ECO:0007669"/>
    <property type="project" value="TreeGrafter"/>
</dbReference>
<keyword evidence="8" id="KW-0547">Nucleotide-binding</keyword>
<keyword evidence="5" id="KW-0963">Cytoplasm</keyword>
<evidence type="ECO:0000256" key="7">
    <source>
        <dbReference type="ARBA" id="ARBA00022723"/>
    </source>
</evidence>
<dbReference type="InterPro" id="IPR022953">
    <property type="entry name" value="ATP_PFK"/>
</dbReference>
<dbReference type="Pfam" id="PF00365">
    <property type="entry name" value="PFK"/>
    <property type="match status" value="1"/>
</dbReference>
<comment type="caution">
    <text evidence="15">The sequence shown here is derived from an EMBL/GenBank/DDBJ whole genome shotgun (WGS) entry which is preliminary data.</text>
</comment>
<evidence type="ECO:0000256" key="11">
    <source>
        <dbReference type="ARBA" id="ARBA00022842"/>
    </source>
</evidence>
<dbReference type="PRINTS" id="PR00476">
    <property type="entry name" value="PHFRCTKINASE"/>
</dbReference>
<dbReference type="GO" id="GO:0005945">
    <property type="term" value="C:6-phosphofructokinase complex"/>
    <property type="evidence" value="ECO:0007669"/>
    <property type="project" value="TreeGrafter"/>
</dbReference>
<comment type="pathway">
    <text evidence="3">Carbohydrate degradation; glycolysis; D-glyceraldehyde 3-phosphate and glycerone phosphate from D-glucose: step 3/4.</text>
</comment>
<evidence type="ECO:0000256" key="6">
    <source>
        <dbReference type="ARBA" id="ARBA00022679"/>
    </source>
</evidence>
<evidence type="ECO:0000256" key="1">
    <source>
        <dbReference type="ARBA" id="ARBA00001946"/>
    </source>
</evidence>
<keyword evidence="16" id="KW-1185">Reference proteome</keyword>
<dbReference type="GO" id="GO:0005524">
    <property type="term" value="F:ATP binding"/>
    <property type="evidence" value="ECO:0007669"/>
    <property type="project" value="UniProtKB-KW"/>
</dbReference>
<comment type="cofactor">
    <cofactor evidence="1">
        <name>Mg(2+)</name>
        <dbReference type="ChEBI" id="CHEBI:18420"/>
    </cofactor>
</comment>
<sequence>MKIAVLTSGGDSAGMNALVRGVVRAGIVKGCETWVVREGYEGLVRGNDENVQLPPHDNTTTLKDVTIANPEFLNTLRFGDGTLLRDGTFGHHCGRSLKERYVIRVGRDDVRGYLPQVRSSAGSKLPKSQVRHT</sequence>
<accession>A0A9P6LBL5</accession>
<dbReference type="GO" id="GO:0003872">
    <property type="term" value="F:6-phosphofructokinase activity"/>
    <property type="evidence" value="ECO:0007669"/>
    <property type="project" value="UniProtKB-EC"/>
</dbReference>
<evidence type="ECO:0000313" key="16">
    <source>
        <dbReference type="Proteomes" id="UP000736335"/>
    </source>
</evidence>
<gene>
    <name evidence="15" type="ORF">BJ322DRAFT_413376</name>
</gene>
<dbReference type="GO" id="GO:0042802">
    <property type="term" value="F:identical protein binding"/>
    <property type="evidence" value="ECO:0007669"/>
    <property type="project" value="TreeGrafter"/>
</dbReference>
<dbReference type="AlphaFoldDB" id="A0A9P6LBL5"/>
<evidence type="ECO:0000256" key="2">
    <source>
        <dbReference type="ARBA" id="ARBA00004496"/>
    </source>
</evidence>
<evidence type="ECO:0000256" key="12">
    <source>
        <dbReference type="ARBA" id="ARBA00023152"/>
    </source>
</evidence>
<dbReference type="GO" id="GO:0016208">
    <property type="term" value="F:AMP binding"/>
    <property type="evidence" value="ECO:0007669"/>
    <property type="project" value="TreeGrafter"/>
</dbReference>
<comment type="catalytic activity">
    <reaction evidence="13">
        <text>beta-D-fructose 6-phosphate + ATP = beta-D-fructose 1,6-bisphosphate + ADP + H(+)</text>
        <dbReference type="Rhea" id="RHEA:16109"/>
        <dbReference type="ChEBI" id="CHEBI:15378"/>
        <dbReference type="ChEBI" id="CHEBI:30616"/>
        <dbReference type="ChEBI" id="CHEBI:32966"/>
        <dbReference type="ChEBI" id="CHEBI:57634"/>
        <dbReference type="ChEBI" id="CHEBI:456216"/>
        <dbReference type="EC" id="2.7.1.11"/>
    </reaction>
</comment>
<organism evidence="15 16">
    <name type="scientific">Thelephora terrestris</name>
    <dbReference type="NCBI Taxonomy" id="56493"/>
    <lineage>
        <taxon>Eukaryota</taxon>
        <taxon>Fungi</taxon>
        <taxon>Dikarya</taxon>
        <taxon>Basidiomycota</taxon>
        <taxon>Agaricomycotina</taxon>
        <taxon>Agaricomycetes</taxon>
        <taxon>Thelephorales</taxon>
        <taxon>Thelephoraceae</taxon>
        <taxon>Thelephora</taxon>
    </lineage>
</organism>